<comment type="caution">
    <text evidence="1">The sequence shown here is derived from an EMBL/GenBank/DDBJ whole genome shotgun (WGS) entry which is preliminary data.</text>
</comment>
<evidence type="ECO:0000313" key="1">
    <source>
        <dbReference type="EMBL" id="KAG0432399.1"/>
    </source>
</evidence>
<accession>A0AC60QE50</accession>
<organism evidence="1 2">
    <name type="scientific">Ixodes persulcatus</name>
    <name type="common">Taiga tick</name>
    <dbReference type="NCBI Taxonomy" id="34615"/>
    <lineage>
        <taxon>Eukaryota</taxon>
        <taxon>Metazoa</taxon>
        <taxon>Ecdysozoa</taxon>
        <taxon>Arthropoda</taxon>
        <taxon>Chelicerata</taxon>
        <taxon>Arachnida</taxon>
        <taxon>Acari</taxon>
        <taxon>Parasitiformes</taxon>
        <taxon>Ixodida</taxon>
        <taxon>Ixodoidea</taxon>
        <taxon>Ixodidae</taxon>
        <taxon>Ixodinae</taxon>
        <taxon>Ixodes</taxon>
    </lineage>
</organism>
<dbReference type="Proteomes" id="UP000805193">
    <property type="component" value="Unassembled WGS sequence"/>
</dbReference>
<keyword evidence="2" id="KW-1185">Reference proteome</keyword>
<evidence type="ECO:0000313" key="2">
    <source>
        <dbReference type="Proteomes" id="UP000805193"/>
    </source>
</evidence>
<gene>
    <name evidence="1" type="ORF">HPB47_020863</name>
</gene>
<name>A0AC60QE50_IXOPE</name>
<reference evidence="1 2" key="1">
    <citation type="journal article" date="2020" name="Cell">
        <title>Large-Scale Comparative Analyses of Tick Genomes Elucidate Their Genetic Diversity and Vector Capacities.</title>
        <authorList>
            <consortium name="Tick Genome and Microbiome Consortium (TIGMIC)"/>
            <person name="Jia N."/>
            <person name="Wang J."/>
            <person name="Shi W."/>
            <person name="Du L."/>
            <person name="Sun Y."/>
            <person name="Zhan W."/>
            <person name="Jiang J.F."/>
            <person name="Wang Q."/>
            <person name="Zhang B."/>
            <person name="Ji P."/>
            <person name="Bell-Sakyi L."/>
            <person name="Cui X.M."/>
            <person name="Yuan T.T."/>
            <person name="Jiang B.G."/>
            <person name="Yang W.F."/>
            <person name="Lam T.T."/>
            <person name="Chang Q.C."/>
            <person name="Ding S.J."/>
            <person name="Wang X.J."/>
            <person name="Zhu J.G."/>
            <person name="Ruan X.D."/>
            <person name="Zhao L."/>
            <person name="Wei J.T."/>
            <person name="Ye R.Z."/>
            <person name="Que T.C."/>
            <person name="Du C.H."/>
            <person name="Zhou Y.H."/>
            <person name="Cheng J.X."/>
            <person name="Dai P.F."/>
            <person name="Guo W.B."/>
            <person name="Han X.H."/>
            <person name="Huang E.J."/>
            <person name="Li L.F."/>
            <person name="Wei W."/>
            <person name="Gao Y.C."/>
            <person name="Liu J.Z."/>
            <person name="Shao H.Z."/>
            <person name="Wang X."/>
            <person name="Wang C.C."/>
            <person name="Yang T.C."/>
            <person name="Huo Q.B."/>
            <person name="Li W."/>
            <person name="Chen H.Y."/>
            <person name="Chen S.E."/>
            <person name="Zhou L.G."/>
            <person name="Ni X.B."/>
            <person name="Tian J.H."/>
            <person name="Sheng Y."/>
            <person name="Liu T."/>
            <person name="Pan Y.S."/>
            <person name="Xia L.Y."/>
            <person name="Li J."/>
            <person name="Zhao F."/>
            <person name="Cao W.C."/>
        </authorList>
    </citation>
    <scope>NUCLEOTIDE SEQUENCE [LARGE SCALE GENOMIC DNA]</scope>
    <source>
        <strain evidence="1">Iper-2018</strain>
    </source>
</reference>
<sequence>MDRGVTSSYQSSLDLKRKAEEKLLLEGPTVVQQLDISSLHRKKSAESGYEEEESRLDDELKKAASKLPKKRKFDFDFAEVDPPYGVRKGSSTADLAPAVDLRDWKGQRVLVRLRDVYEPAVIKDIAGDRDVVVQVDSCQRQLFCIKDVFDSARLDIISDHSPSLGQVSVGMDVCVRVEETVYAEGVVVEITSRPPVQYRVRFLRRPSCVMSDTLSVPRAGLRLKQPPWREELESVSPLFSVREPPPHMLNPPVHLREDGKGAVMPPGALPSHNVSVITESVHRPLPVPMLIPFDLDRSSSELLTAQRIRKLTLGSSSPTNAEDDSSDDDLKTGRIEFDPNPSLSRPNFCRDGNNLTPRSRLATSSSAEMRVLTPRSPASAASAQQKYKKGDIVSTPNGIRKKFNGKQWRRLCSKEGCTKESQRRGYCSRHLSLKGKASGNGTPRKPGSSQQHPFQPGRLGSGREWEESSRESDTSPGDRGGSRVQGRFDLDETEAANMLVSLGNSRSATPSSASPPGRPELFAPIRHASASLWPPDPAVLSPESKFRPTAVVVHRPRVVKTSEPVSVIQHSLPEAVAHKLQTAAALSEQQTAAQMVLLQQALQGSARASLGDMPTYGTIQLAPGAVKGPEREACGSINGQVAAVALQTSQHMQHHPSPAHLLPVMPVVVANGEPDKEEAALDSSGGNWNDGKPIPVFPWHSLVPFLGTHPSPPSSAPPTVTTAPVVPDTALQVAGGTDQEEGDDDVFDTTDSPTAIVPPSTKRRSQSLSALPKDDPKSPRKAKEKDHIRRPMNAFMIFSKRHRALVHKRHPNQDNRTVSKILGEWWYALNPSEKQQYHDLAFKVKEAHFKAHPDWKWCSRDRKKSSLGGPQCKDVRKCLSTSDDLGGTLASGDSLDQHEDNQKEDLTVTKNGESADNCALPASWAEAASESSINSVVMGSITDKDGDASSDDERMIICEDEGDMEPAIDLQCKERVAESDSEGGASDASPRLSPLGTGPPPGEVTHRPTPILREPAPLREAPRPMGPHLAFQPTGAVFRDVHSPKKRAPALPEDRQQREAAAASPLRTTSNPVPILSKPMYGHLGHTLLVPGASQYTLLSPPPSKGDRAAPLTGLVFRPGMPPSPEGGASLRQLHMAPTQVQYLLPSSISLQPSPTGVKSVLQMAIPSGSIQLGTPNTTTVSKILTSPPVMTSSPSSPSVQGVIVGKDVLAPQLISLGGGPLPPQIQVTPAEPPAVGSPRLLSSATGTHCLVLPSPDRPVEDRFQVSERDLSWNAAAPCYCREKRDEGASTLLPLVGEKESNCFVCPYSLHDLITFFFRAAGELDGRDSPRAALTPPAPPPPLGSKVAVVTNSQGVLPSGSPLSCSLARSRVSPFFTGVLSMKSGNLTPTEPKLDSSPRSHRTKTLTASALMLPDSRLQPDKSDDFKSSTRASPERTSRGSKKTTELGDKMPRFVLAPTPAQLGRAPGQLNPRKSSTESSRTADLSDESSRAPLAPQAREDPPPEAPDLREEAGSCGPPSAREVRKSILKRTVDDGMDRVLEEVNFNAQFAKLPEFKPEESPSGATSLPSSPFVQTYRKRPKATGLEVEECEASSPGGRMPKGSPVGTPRTPKTGSKLEGTTFFGPSFSLDALVDVGARNDALDGGDIGSPRTPKTPADGEKSHSSLRRTLEQRRQLVMQLFADEGWFPSAQATAAFQQRHREVFNNKNTLQLKIREVRQKLMAQNNQGSVATTPNAHEGASEAASTPLPAPSPAAKLPAEAQRSEAQKPDPATPRSAT</sequence>
<dbReference type="EMBL" id="JABSTQ010009156">
    <property type="protein sequence ID" value="KAG0432399.1"/>
    <property type="molecule type" value="Genomic_DNA"/>
</dbReference>
<proteinExistence type="predicted"/>
<protein>
    <submittedName>
        <fullName evidence="1">Uncharacterized protein</fullName>
    </submittedName>
</protein>